<feature type="domain" description="PBP" evidence="2">
    <location>
        <begin position="146"/>
        <end position="333"/>
    </location>
</feature>
<proteinExistence type="predicted"/>
<dbReference type="InterPro" id="IPR036390">
    <property type="entry name" value="WH_DNA-bd_sf"/>
</dbReference>
<evidence type="ECO:0000259" key="2">
    <source>
        <dbReference type="Pfam" id="PF12727"/>
    </source>
</evidence>
<reference evidence="3 4" key="1">
    <citation type="submission" date="2019-12" db="EMBL/GenBank/DDBJ databases">
        <title>Comparative genomics gives insights into the taxonomy of the Azoarcus-Aromatoleum group and reveals separate origins of nif in the plant-associated Azoarcus and non-plant-associated Aromatoleum sub-groups.</title>
        <authorList>
            <person name="Lafos M."/>
            <person name="Maluk M."/>
            <person name="Batista M."/>
            <person name="Junghare M."/>
            <person name="Carmona M."/>
            <person name="Faoro H."/>
            <person name="Cruz L.M."/>
            <person name="Battistoni F."/>
            <person name="De Souza E."/>
            <person name="Pedrosa F."/>
            <person name="Chen W.-M."/>
            <person name="Poole P.S."/>
            <person name="Dixon R.A."/>
            <person name="James E.K."/>
        </authorList>
    </citation>
    <scope>NUCLEOTIDE SEQUENCE [LARGE SCALE GENOMIC DNA]</scope>
    <source>
        <strain evidence="3 4">22Lin</strain>
    </source>
</reference>
<dbReference type="PANTHER" id="PTHR38431">
    <property type="entry name" value="BLL2305 PROTEIN"/>
    <property type="match status" value="1"/>
</dbReference>
<keyword evidence="4" id="KW-1185">Reference proteome</keyword>
<dbReference type="SUPFAM" id="SSF46785">
    <property type="entry name" value="Winged helix' DNA-binding domain"/>
    <property type="match status" value="1"/>
</dbReference>
<evidence type="ECO:0000259" key="1">
    <source>
        <dbReference type="Pfam" id="PF00126"/>
    </source>
</evidence>
<evidence type="ECO:0000313" key="4">
    <source>
        <dbReference type="Proteomes" id="UP000648984"/>
    </source>
</evidence>
<dbReference type="RefSeq" id="WP_169260537.1">
    <property type="nucleotide sequence ID" value="NZ_WTVQ01000017.1"/>
</dbReference>
<evidence type="ECO:0000313" key="3">
    <source>
        <dbReference type="EMBL" id="NMG75387.1"/>
    </source>
</evidence>
<dbReference type="PANTHER" id="PTHR38431:SF1">
    <property type="entry name" value="BLL2305 PROTEIN"/>
    <property type="match status" value="1"/>
</dbReference>
<protein>
    <submittedName>
        <fullName evidence="3">LysR family transcriptional regulator</fullName>
    </submittedName>
</protein>
<organism evidence="3 4">
    <name type="scientific">Aromatoleum diolicum</name>
    <dbReference type="NCBI Taxonomy" id="75796"/>
    <lineage>
        <taxon>Bacteria</taxon>
        <taxon>Pseudomonadati</taxon>
        <taxon>Pseudomonadota</taxon>
        <taxon>Betaproteobacteria</taxon>
        <taxon>Rhodocyclales</taxon>
        <taxon>Rhodocyclaceae</taxon>
        <taxon>Aromatoleum</taxon>
    </lineage>
</organism>
<dbReference type="Gene3D" id="1.10.10.10">
    <property type="entry name" value="Winged helix-like DNA-binding domain superfamily/Winged helix DNA-binding domain"/>
    <property type="match status" value="1"/>
</dbReference>
<name>A0ABX1QD15_9RHOO</name>
<dbReference type="InterPro" id="IPR024370">
    <property type="entry name" value="PBP_domain"/>
</dbReference>
<sequence length="367" mass="39240">MSVTLDYRFVAGAADVRPGGALQLQNPLLAMLDAIHAQGSIGKAATQLNLSYRHLWGELKRHEAAFGQALITGGQGRAAQLSAFGERLLWAEKRILARLLPQAESLAGQIDRELLLAVDPGLQLLPTCASHDLLFGALREALLRDARVLLDVEYVGSTQALERLNAGACALAGIHLPLDDEHLCRRGSRIHAALGRELRLGTHKLIRVARREQGLMVAAGNPLGLSTLNDLARPGVVFVNRLQGSGTRLIFDELLVRAGVWSADIAGYASGEHTHLSVAANVAAGAANCGFGLRAAADRFGLGFVPLAHEQYFLVCIKDVLETPAMQAVLAALRGAAFRRQAAAVPGYDAEAAGEIVSLRRTLPWYK</sequence>
<dbReference type="EMBL" id="WTVQ01000017">
    <property type="protein sequence ID" value="NMG75387.1"/>
    <property type="molecule type" value="Genomic_DNA"/>
</dbReference>
<dbReference type="InterPro" id="IPR000847">
    <property type="entry name" value="LysR_HTH_N"/>
</dbReference>
<dbReference type="Pfam" id="PF12727">
    <property type="entry name" value="PBP_like"/>
    <property type="match status" value="1"/>
</dbReference>
<dbReference type="InterPro" id="IPR036388">
    <property type="entry name" value="WH-like_DNA-bd_sf"/>
</dbReference>
<comment type="caution">
    <text evidence="3">The sequence shown here is derived from an EMBL/GenBank/DDBJ whole genome shotgun (WGS) entry which is preliminary data.</text>
</comment>
<gene>
    <name evidence="3" type="ORF">GPA25_11525</name>
</gene>
<dbReference type="SUPFAM" id="SSF53850">
    <property type="entry name" value="Periplasmic binding protein-like II"/>
    <property type="match status" value="1"/>
</dbReference>
<feature type="domain" description="HTH lysR-type" evidence="1">
    <location>
        <begin position="29"/>
        <end position="86"/>
    </location>
</feature>
<accession>A0ABX1QD15</accession>
<dbReference type="Proteomes" id="UP000648984">
    <property type="component" value="Unassembled WGS sequence"/>
</dbReference>
<dbReference type="Pfam" id="PF00126">
    <property type="entry name" value="HTH_1"/>
    <property type="match status" value="1"/>
</dbReference>